<dbReference type="EMBL" id="JAOTOJ010000008">
    <property type="protein sequence ID" value="KAK9397998.1"/>
    <property type="molecule type" value="Genomic_DNA"/>
</dbReference>
<keyword evidence="6" id="KW-1279">T cell receptor</keyword>
<gene>
    <name evidence="8" type="ORF">NXF25_021359</name>
</gene>
<accession>A0AAW1B8V2</accession>
<sequence length="101" mass="11433">MGDLGGKIVALLLAISTGVQCQDRVDQKPVEIIKEGDDAVIICQFNSSTVYGMHWYRQYPGEALGFLLTVTSVKWEKKGYFRASFDRKKKESHFSITKVQM</sequence>
<evidence type="ECO:0000256" key="7">
    <source>
        <dbReference type="SAM" id="SignalP"/>
    </source>
</evidence>
<proteinExistence type="predicted"/>
<reference evidence="8 9" key="1">
    <citation type="journal article" date="2024" name="Proc. Natl. Acad. Sci. U.S.A.">
        <title>The genetic regulatory architecture and epigenomic basis for age-related changes in rattlesnake venom.</title>
        <authorList>
            <person name="Hogan M.P."/>
            <person name="Holding M.L."/>
            <person name="Nystrom G.S."/>
            <person name="Colston T.J."/>
            <person name="Bartlett D.A."/>
            <person name="Mason A.J."/>
            <person name="Ellsworth S.A."/>
            <person name="Rautsaw R.M."/>
            <person name="Lawrence K.C."/>
            <person name="Strickland J.L."/>
            <person name="He B."/>
            <person name="Fraser P."/>
            <person name="Margres M.J."/>
            <person name="Gilbert D.M."/>
            <person name="Gibbs H.L."/>
            <person name="Parkinson C.L."/>
            <person name="Rokyta D.R."/>
        </authorList>
    </citation>
    <scope>NUCLEOTIDE SEQUENCE [LARGE SCALE GENOMIC DNA]</scope>
    <source>
        <strain evidence="8">DRR0105</strain>
    </source>
</reference>
<dbReference type="AlphaFoldDB" id="A0AAW1B8V2"/>
<evidence type="ECO:0000256" key="6">
    <source>
        <dbReference type="ARBA" id="ARBA00043266"/>
    </source>
</evidence>
<organism evidence="8 9">
    <name type="scientific">Crotalus adamanteus</name>
    <name type="common">Eastern diamondback rattlesnake</name>
    <dbReference type="NCBI Taxonomy" id="8729"/>
    <lineage>
        <taxon>Eukaryota</taxon>
        <taxon>Metazoa</taxon>
        <taxon>Chordata</taxon>
        <taxon>Craniata</taxon>
        <taxon>Vertebrata</taxon>
        <taxon>Euteleostomi</taxon>
        <taxon>Lepidosauria</taxon>
        <taxon>Squamata</taxon>
        <taxon>Bifurcata</taxon>
        <taxon>Unidentata</taxon>
        <taxon>Episquamata</taxon>
        <taxon>Toxicofera</taxon>
        <taxon>Serpentes</taxon>
        <taxon>Colubroidea</taxon>
        <taxon>Viperidae</taxon>
        <taxon>Crotalinae</taxon>
        <taxon>Crotalus</taxon>
    </lineage>
</organism>
<dbReference type="SUPFAM" id="SSF48726">
    <property type="entry name" value="Immunoglobulin"/>
    <property type="match status" value="1"/>
</dbReference>
<comment type="caution">
    <text evidence="8">The sequence shown here is derived from an EMBL/GenBank/DDBJ whole genome shotgun (WGS) entry which is preliminary data.</text>
</comment>
<keyword evidence="4" id="KW-0675">Receptor</keyword>
<keyword evidence="5" id="KW-0393">Immunoglobulin domain</keyword>
<feature type="chain" id="PRO_5043665318" description="Immunoglobulin V-set domain-containing protein" evidence="7">
    <location>
        <begin position="22"/>
        <end position="101"/>
    </location>
</feature>
<dbReference type="GO" id="GO:0002250">
    <property type="term" value="P:adaptive immune response"/>
    <property type="evidence" value="ECO:0007669"/>
    <property type="project" value="UniProtKB-KW"/>
</dbReference>
<dbReference type="InterPro" id="IPR036179">
    <property type="entry name" value="Ig-like_dom_sf"/>
</dbReference>
<evidence type="ECO:0000313" key="8">
    <source>
        <dbReference type="EMBL" id="KAK9397998.1"/>
    </source>
</evidence>
<evidence type="ECO:0000256" key="1">
    <source>
        <dbReference type="ARBA" id="ARBA00022729"/>
    </source>
</evidence>
<protein>
    <recommendedName>
        <fullName evidence="10">Immunoglobulin V-set domain-containing protein</fullName>
    </recommendedName>
</protein>
<keyword evidence="2" id="KW-0391">Immunity</keyword>
<dbReference type="InterPro" id="IPR013783">
    <property type="entry name" value="Ig-like_fold"/>
</dbReference>
<dbReference type="InterPro" id="IPR051006">
    <property type="entry name" value="TCR_variable_domain"/>
</dbReference>
<dbReference type="GO" id="GO:0042101">
    <property type="term" value="C:T cell receptor complex"/>
    <property type="evidence" value="ECO:0007669"/>
    <property type="project" value="UniProtKB-KW"/>
</dbReference>
<evidence type="ECO:0000256" key="3">
    <source>
        <dbReference type="ARBA" id="ARBA00023130"/>
    </source>
</evidence>
<dbReference type="Proteomes" id="UP001474421">
    <property type="component" value="Unassembled WGS sequence"/>
</dbReference>
<name>A0AAW1B8V2_CROAD</name>
<dbReference type="GO" id="GO:0042605">
    <property type="term" value="F:peptide antigen binding"/>
    <property type="evidence" value="ECO:0007669"/>
    <property type="project" value="TreeGrafter"/>
</dbReference>
<dbReference type="PANTHER" id="PTHR19343:SF13">
    <property type="entry name" value="T CELL RECEPTOR ALPHA VARIABLE 21"/>
    <property type="match status" value="1"/>
</dbReference>
<keyword evidence="3" id="KW-1064">Adaptive immunity</keyword>
<dbReference type="PANTHER" id="PTHR19343">
    <property type="entry name" value="T CELL RECEPTOR ALPHA VARIABLE 1-2"/>
    <property type="match status" value="1"/>
</dbReference>
<evidence type="ECO:0000256" key="4">
    <source>
        <dbReference type="ARBA" id="ARBA00023170"/>
    </source>
</evidence>
<evidence type="ECO:0000313" key="9">
    <source>
        <dbReference type="Proteomes" id="UP001474421"/>
    </source>
</evidence>
<evidence type="ECO:0008006" key="10">
    <source>
        <dbReference type="Google" id="ProtNLM"/>
    </source>
</evidence>
<evidence type="ECO:0000256" key="5">
    <source>
        <dbReference type="ARBA" id="ARBA00023319"/>
    </source>
</evidence>
<evidence type="ECO:0000256" key="2">
    <source>
        <dbReference type="ARBA" id="ARBA00022859"/>
    </source>
</evidence>
<dbReference type="Gene3D" id="2.60.40.10">
    <property type="entry name" value="Immunoglobulins"/>
    <property type="match status" value="1"/>
</dbReference>
<feature type="signal peptide" evidence="7">
    <location>
        <begin position="1"/>
        <end position="21"/>
    </location>
</feature>
<keyword evidence="1 7" id="KW-0732">Signal</keyword>
<keyword evidence="9" id="KW-1185">Reference proteome</keyword>